<dbReference type="InterPro" id="IPR000262">
    <property type="entry name" value="FMN-dep_DH"/>
</dbReference>
<feature type="domain" description="FMN hydroxy acid dehydrogenase" evidence="8">
    <location>
        <begin position="110"/>
        <end position="487"/>
    </location>
</feature>
<dbReference type="STRING" id="914234.M2RS59"/>
<comment type="cofactor">
    <cofactor evidence="1">
        <name>FMN</name>
        <dbReference type="ChEBI" id="CHEBI:58210"/>
    </cofactor>
</comment>
<dbReference type="AlphaFoldDB" id="M2RS59"/>
<dbReference type="EMBL" id="KB445791">
    <property type="protein sequence ID" value="EMD41756.1"/>
    <property type="molecule type" value="Genomic_DNA"/>
</dbReference>
<dbReference type="InterPro" id="IPR037396">
    <property type="entry name" value="FMN_HAD"/>
</dbReference>
<feature type="domain" description="Cytochrome b5 heme-binding" evidence="7">
    <location>
        <begin position="2"/>
        <end position="79"/>
    </location>
</feature>
<evidence type="ECO:0000313" key="10">
    <source>
        <dbReference type="Proteomes" id="UP000016930"/>
    </source>
</evidence>
<dbReference type="PANTHER" id="PTHR10578:SF148">
    <property type="entry name" value="L-LACTATE DEHYDROGENASE (CYTOCHROME)"/>
    <property type="match status" value="1"/>
</dbReference>
<dbReference type="InterPro" id="IPR013785">
    <property type="entry name" value="Aldolase_TIM"/>
</dbReference>
<dbReference type="InterPro" id="IPR018506">
    <property type="entry name" value="Cyt_B5_heme-BS"/>
</dbReference>
<name>M2RS59_CERS8</name>
<proteinExistence type="inferred from homology"/>
<dbReference type="GO" id="GO:0020037">
    <property type="term" value="F:heme binding"/>
    <property type="evidence" value="ECO:0007669"/>
    <property type="project" value="UniProtKB-UniRule"/>
</dbReference>
<reference evidence="9 10" key="1">
    <citation type="journal article" date="2012" name="Proc. Natl. Acad. Sci. U.S.A.">
        <title>Comparative genomics of Ceriporiopsis subvermispora and Phanerochaete chrysosporium provide insight into selective ligninolysis.</title>
        <authorList>
            <person name="Fernandez-Fueyo E."/>
            <person name="Ruiz-Duenas F.J."/>
            <person name="Ferreira P."/>
            <person name="Floudas D."/>
            <person name="Hibbett D.S."/>
            <person name="Canessa P."/>
            <person name="Larrondo L.F."/>
            <person name="James T.Y."/>
            <person name="Seelenfreund D."/>
            <person name="Lobos S."/>
            <person name="Polanco R."/>
            <person name="Tello M."/>
            <person name="Honda Y."/>
            <person name="Watanabe T."/>
            <person name="Watanabe T."/>
            <person name="Ryu J.S."/>
            <person name="Kubicek C.P."/>
            <person name="Schmoll M."/>
            <person name="Gaskell J."/>
            <person name="Hammel K.E."/>
            <person name="St John F.J."/>
            <person name="Vanden Wymelenberg A."/>
            <person name="Sabat G."/>
            <person name="Splinter BonDurant S."/>
            <person name="Syed K."/>
            <person name="Yadav J.S."/>
            <person name="Doddapaneni H."/>
            <person name="Subramanian V."/>
            <person name="Lavin J.L."/>
            <person name="Oguiza J.A."/>
            <person name="Perez G."/>
            <person name="Pisabarro A.G."/>
            <person name="Ramirez L."/>
            <person name="Santoyo F."/>
            <person name="Master E."/>
            <person name="Coutinho P.M."/>
            <person name="Henrissat B."/>
            <person name="Lombard V."/>
            <person name="Magnuson J.K."/>
            <person name="Kuees U."/>
            <person name="Hori C."/>
            <person name="Igarashi K."/>
            <person name="Samejima M."/>
            <person name="Held B.W."/>
            <person name="Barry K.W."/>
            <person name="LaButti K.M."/>
            <person name="Lapidus A."/>
            <person name="Lindquist E.A."/>
            <person name="Lucas S.M."/>
            <person name="Riley R."/>
            <person name="Salamov A.A."/>
            <person name="Hoffmeister D."/>
            <person name="Schwenk D."/>
            <person name="Hadar Y."/>
            <person name="Yarden O."/>
            <person name="de Vries R.P."/>
            <person name="Wiebenga A."/>
            <person name="Stenlid J."/>
            <person name="Eastwood D."/>
            <person name="Grigoriev I.V."/>
            <person name="Berka R.M."/>
            <person name="Blanchette R.A."/>
            <person name="Kersten P."/>
            <person name="Martinez A.T."/>
            <person name="Vicuna R."/>
            <person name="Cullen D."/>
        </authorList>
    </citation>
    <scope>NUCLEOTIDE SEQUENCE [LARGE SCALE GENOMIC DNA]</scope>
    <source>
        <strain evidence="9 10">B</strain>
    </source>
</reference>
<dbReference type="FunFam" id="3.10.120.10:FF:000012">
    <property type="entry name" value="Mitochondrial cytochrome b2, putative"/>
    <property type="match status" value="1"/>
</dbReference>
<dbReference type="PROSITE" id="PS00191">
    <property type="entry name" value="CYTOCHROME_B5_1"/>
    <property type="match status" value="1"/>
</dbReference>
<evidence type="ECO:0000256" key="6">
    <source>
        <dbReference type="RuleBase" id="RU362121"/>
    </source>
</evidence>
<evidence type="ECO:0000256" key="2">
    <source>
        <dbReference type="ARBA" id="ARBA00022617"/>
    </source>
</evidence>
<dbReference type="GO" id="GO:0016491">
    <property type="term" value="F:oxidoreductase activity"/>
    <property type="evidence" value="ECO:0007669"/>
    <property type="project" value="UniProtKB-KW"/>
</dbReference>
<keyword evidence="4" id="KW-0560">Oxidoreductase</keyword>
<evidence type="ECO:0000256" key="1">
    <source>
        <dbReference type="ARBA" id="ARBA00001917"/>
    </source>
</evidence>
<evidence type="ECO:0000313" key="9">
    <source>
        <dbReference type="EMBL" id="EMD41756.1"/>
    </source>
</evidence>
<evidence type="ECO:0000256" key="4">
    <source>
        <dbReference type="ARBA" id="ARBA00023002"/>
    </source>
</evidence>
<evidence type="ECO:0000256" key="3">
    <source>
        <dbReference type="ARBA" id="ARBA00022723"/>
    </source>
</evidence>
<dbReference type="InterPro" id="IPR001199">
    <property type="entry name" value="Cyt_B5-like_heme/steroid-bd"/>
</dbReference>
<dbReference type="PROSITE" id="PS50255">
    <property type="entry name" value="CYTOCHROME_B5_2"/>
    <property type="match status" value="1"/>
</dbReference>
<dbReference type="PANTHER" id="PTHR10578">
    <property type="entry name" value="S -2-HYDROXY-ACID OXIDASE-RELATED"/>
    <property type="match status" value="1"/>
</dbReference>
<sequence length="491" mass="54481">MSKAWSLEEVAEHNSRSSCWVIVNNKVYDVTDFLPEHPGGAQIILKYAGRDATAAYEPIHPPDALDKNLPPEKHLGDLDTAAVQQITKEKASRKKTKDEIRMEEAQAKKLPISRILNLRELEEVAKSVMSYKAWAYYSSASDDEISHHENMRAFGRFFFHPKVLVPVSRCDPSTTVLGFKSSIPVFVSGAALARMGHPLGEANITRGAGRTGIIQMVSSNASLSFEQIANERISDSQPLFFQLYKHKDDKVAEQRVREIERLGYKAIFLTVDAVVPSSREKDIRAPFVLEAQEREEAPQKPGDAAAQSGDGETNLFGTAGGLIQFDDLDMSWKRTIPWLRSLTKLPIVLKGMWNSDAVLAAEAGCDGIMISNHGGEYLHPLLVVEAALPSIEVLWRLRQQRPDVFSKMEVYIDGGFRRGTDVIKALCMGATAVGLGRPFMYAQGAYGEDGVVKAVQILEREIVTSMRLMGVTSVKDLVPELVERVDWQAKL</sequence>
<keyword evidence="2 6" id="KW-0349">Heme</keyword>
<comment type="similarity">
    <text evidence="6">Belongs to the cytochrome b5 family.</text>
</comment>
<dbReference type="PROSITE" id="PS51349">
    <property type="entry name" value="FMN_HYDROXY_ACID_DH_2"/>
    <property type="match status" value="1"/>
</dbReference>
<organism evidence="9 10">
    <name type="scientific">Ceriporiopsis subvermispora (strain B)</name>
    <name type="common">White-rot fungus</name>
    <name type="synonym">Gelatoporia subvermispora</name>
    <dbReference type="NCBI Taxonomy" id="914234"/>
    <lineage>
        <taxon>Eukaryota</taxon>
        <taxon>Fungi</taxon>
        <taxon>Dikarya</taxon>
        <taxon>Basidiomycota</taxon>
        <taxon>Agaricomycotina</taxon>
        <taxon>Agaricomycetes</taxon>
        <taxon>Polyporales</taxon>
        <taxon>Gelatoporiaceae</taxon>
        <taxon>Gelatoporia</taxon>
    </lineage>
</organism>
<dbReference type="SUPFAM" id="SSF51395">
    <property type="entry name" value="FMN-linked oxidoreductases"/>
    <property type="match status" value="1"/>
</dbReference>
<dbReference type="Gene3D" id="3.20.20.70">
    <property type="entry name" value="Aldolase class I"/>
    <property type="match status" value="1"/>
</dbReference>
<dbReference type="SUPFAM" id="SSF55856">
    <property type="entry name" value="Cytochrome b5-like heme/steroid binding domain"/>
    <property type="match status" value="1"/>
</dbReference>
<evidence type="ECO:0008006" key="11">
    <source>
        <dbReference type="Google" id="ProtNLM"/>
    </source>
</evidence>
<dbReference type="SMART" id="SM01117">
    <property type="entry name" value="Cyt-b5"/>
    <property type="match status" value="1"/>
</dbReference>
<dbReference type="Proteomes" id="UP000016930">
    <property type="component" value="Unassembled WGS sequence"/>
</dbReference>
<accession>M2RS59</accession>
<keyword evidence="10" id="KW-1185">Reference proteome</keyword>
<dbReference type="Pfam" id="PF00173">
    <property type="entry name" value="Cyt-b5"/>
    <property type="match status" value="1"/>
</dbReference>
<protein>
    <recommendedName>
        <fullName evidence="11">L-lactate dehydrogenase</fullName>
    </recommendedName>
</protein>
<evidence type="ECO:0000256" key="5">
    <source>
        <dbReference type="ARBA" id="ARBA00023004"/>
    </source>
</evidence>
<dbReference type="HOGENOM" id="CLU_020639_1_1_1"/>
<dbReference type="Pfam" id="PF01070">
    <property type="entry name" value="FMN_dh"/>
    <property type="match status" value="1"/>
</dbReference>
<dbReference type="Gene3D" id="3.10.120.10">
    <property type="entry name" value="Cytochrome b5-like heme/steroid binding domain"/>
    <property type="match status" value="1"/>
</dbReference>
<dbReference type="PRINTS" id="PR00363">
    <property type="entry name" value="CYTOCHROMEB5"/>
</dbReference>
<dbReference type="OrthoDB" id="1925334at2759"/>
<evidence type="ECO:0000259" key="7">
    <source>
        <dbReference type="PROSITE" id="PS50255"/>
    </source>
</evidence>
<gene>
    <name evidence="9" type="ORF">CERSUDRAFT_41345</name>
</gene>
<keyword evidence="3 6" id="KW-0479">Metal-binding</keyword>
<dbReference type="GO" id="GO:0046872">
    <property type="term" value="F:metal ion binding"/>
    <property type="evidence" value="ECO:0007669"/>
    <property type="project" value="UniProtKB-UniRule"/>
</dbReference>
<evidence type="ECO:0000259" key="8">
    <source>
        <dbReference type="PROSITE" id="PS51349"/>
    </source>
</evidence>
<keyword evidence="5 6" id="KW-0408">Iron</keyword>
<dbReference type="InterPro" id="IPR036400">
    <property type="entry name" value="Cyt_B5-like_heme/steroid_sf"/>
</dbReference>